<reference evidence="1 2" key="1">
    <citation type="journal article" date="2015" name="Microbiome">
        <title>Genomic resolution of linkages in carbon, nitrogen, and sulfur cycling among widespread estuary sediment bacteria.</title>
        <authorList>
            <person name="Baker B.J."/>
            <person name="Lazar C.S."/>
            <person name="Teske A.P."/>
            <person name="Dick G.J."/>
        </authorList>
    </citation>
    <scope>NUCLEOTIDE SEQUENCE [LARGE SCALE GENOMIC DNA]</scope>
    <source>
        <strain evidence="1">DG_26</strain>
    </source>
</reference>
<protein>
    <submittedName>
        <fullName evidence="1">Uncharacterized protein</fullName>
    </submittedName>
</protein>
<proteinExistence type="predicted"/>
<dbReference type="EMBL" id="LIZT01000075">
    <property type="protein sequence ID" value="KPJ49113.1"/>
    <property type="molecule type" value="Genomic_DNA"/>
</dbReference>
<sequence length="124" mass="14341">MTLAFSQDEWWRNTFVLPIRTAAGEGWQDRFSVDVYSSLDALMRPMEVFDGITFVNTTRKYGLGSTTSGHVYAGEWKCHRRTAEFSLAALRGRRTNLPCCPVQIWFCADTQAISFLLDFWLWNM</sequence>
<dbReference type="Proteomes" id="UP000051124">
    <property type="component" value="Unassembled WGS sequence"/>
</dbReference>
<dbReference type="AlphaFoldDB" id="A0A0S7WGS3"/>
<accession>A0A0S7WGS3</accession>
<comment type="caution">
    <text evidence="1">The sequence shown here is derived from an EMBL/GenBank/DDBJ whole genome shotgun (WGS) entry which is preliminary data.</text>
</comment>
<evidence type="ECO:0000313" key="1">
    <source>
        <dbReference type="EMBL" id="KPJ49113.1"/>
    </source>
</evidence>
<evidence type="ECO:0000313" key="2">
    <source>
        <dbReference type="Proteomes" id="UP000051124"/>
    </source>
</evidence>
<name>A0A0S7WGS3_UNCT6</name>
<organism evidence="1 2">
    <name type="scientific">candidate division TA06 bacterium DG_26</name>
    <dbReference type="NCBI Taxonomy" id="1703771"/>
    <lineage>
        <taxon>Bacteria</taxon>
        <taxon>Bacteria division TA06</taxon>
    </lineage>
</organism>
<gene>
    <name evidence="1" type="ORF">AMJ40_06255</name>
</gene>